<comment type="caution">
    <text evidence="2">The sequence shown here is derived from an EMBL/GenBank/DDBJ whole genome shotgun (WGS) entry which is preliminary data.</text>
</comment>
<dbReference type="Proteomes" id="UP000320762">
    <property type="component" value="Unassembled WGS sequence"/>
</dbReference>
<feature type="compositionally biased region" description="Basic and acidic residues" evidence="1">
    <location>
        <begin position="136"/>
        <end position="146"/>
    </location>
</feature>
<feature type="compositionally biased region" description="Low complexity" evidence="1">
    <location>
        <begin position="60"/>
        <end position="79"/>
    </location>
</feature>
<evidence type="ECO:0000256" key="1">
    <source>
        <dbReference type="SAM" id="MobiDB-lite"/>
    </source>
</evidence>
<feature type="compositionally biased region" description="Basic and acidic residues" evidence="1">
    <location>
        <begin position="82"/>
        <end position="93"/>
    </location>
</feature>
<accession>A0A550C261</accession>
<reference evidence="2 3" key="1">
    <citation type="journal article" date="2019" name="New Phytol.">
        <title>Comparative genomics reveals unique wood-decay strategies and fruiting body development in the Schizophyllaceae.</title>
        <authorList>
            <person name="Almasi E."/>
            <person name="Sahu N."/>
            <person name="Krizsan K."/>
            <person name="Balint B."/>
            <person name="Kovacs G.M."/>
            <person name="Kiss B."/>
            <person name="Cseklye J."/>
            <person name="Drula E."/>
            <person name="Henrissat B."/>
            <person name="Nagy I."/>
            <person name="Chovatia M."/>
            <person name="Adam C."/>
            <person name="LaButti K."/>
            <person name="Lipzen A."/>
            <person name="Riley R."/>
            <person name="Grigoriev I.V."/>
            <person name="Nagy L.G."/>
        </authorList>
    </citation>
    <scope>NUCLEOTIDE SEQUENCE [LARGE SCALE GENOMIC DNA]</scope>
    <source>
        <strain evidence="2 3">NL-1724</strain>
    </source>
</reference>
<keyword evidence="3" id="KW-1185">Reference proteome</keyword>
<sequence length="178" mass="19164">MMDVGNKVKQGDCGHVTATMKSDAGSGSISRVNFPDHAPRMTLLVLTSERAAASCRHAGPALSPPSCSRASPAHAAPSPTRFENRRSSNDHRPQHTPISPPSSSPRQIAIHPHRLLPLALHPLPPSPSRPAQPQEQPRRALERRAAESAVPGRRAAKAAQRRSREQGLCSSTTPRPLY</sequence>
<gene>
    <name evidence="2" type="ORF">BD626DRAFT_177220</name>
</gene>
<name>A0A550C261_9AGAR</name>
<dbReference type="EMBL" id="VDMD01000032">
    <property type="protein sequence ID" value="TRM58894.1"/>
    <property type="molecule type" value="Genomic_DNA"/>
</dbReference>
<evidence type="ECO:0000313" key="3">
    <source>
        <dbReference type="Proteomes" id="UP000320762"/>
    </source>
</evidence>
<proteinExistence type="predicted"/>
<evidence type="ECO:0000313" key="2">
    <source>
        <dbReference type="EMBL" id="TRM58894.1"/>
    </source>
</evidence>
<feature type="compositionally biased region" description="Polar residues" evidence="1">
    <location>
        <begin position="168"/>
        <end position="178"/>
    </location>
</feature>
<protein>
    <submittedName>
        <fullName evidence="2">Uncharacterized protein</fullName>
    </submittedName>
</protein>
<feature type="region of interest" description="Disordered" evidence="1">
    <location>
        <begin position="57"/>
        <end position="178"/>
    </location>
</feature>
<organism evidence="2 3">
    <name type="scientific">Schizophyllum amplum</name>
    <dbReference type="NCBI Taxonomy" id="97359"/>
    <lineage>
        <taxon>Eukaryota</taxon>
        <taxon>Fungi</taxon>
        <taxon>Dikarya</taxon>
        <taxon>Basidiomycota</taxon>
        <taxon>Agaricomycotina</taxon>
        <taxon>Agaricomycetes</taxon>
        <taxon>Agaricomycetidae</taxon>
        <taxon>Agaricales</taxon>
        <taxon>Schizophyllaceae</taxon>
        <taxon>Schizophyllum</taxon>
    </lineage>
</organism>
<dbReference type="AlphaFoldDB" id="A0A550C261"/>